<dbReference type="SUPFAM" id="SSF51445">
    <property type="entry name" value="(Trans)glycosidases"/>
    <property type="match status" value="1"/>
</dbReference>
<evidence type="ECO:0000256" key="1">
    <source>
        <dbReference type="ARBA" id="ARBA00001695"/>
    </source>
</evidence>
<accession>A0A8H7Y245</accession>
<comment type="caution">
    <text evidence="7">The sequence shown here is derived from an EMBL/GenBank/DDBJ whole genome shotgun (WGS) entry which is preliminary data.</text>
</comment>
<evidence type="ECO:0000256" key="3">
    <source>
        <dbReference type="ARBA" id="ARBA00012556"/>
    </source>
</evidence>
<dbReference type="EC" id="3.2.1.89" evidence="3 6"/>
<comment type="catalytic activity">
    <reaction evidence="1 6">
        <text>The enzyme specifically hydrolyzes (1-&gt;4)-beta-D-galactosidic linkages in type I arabinogalactans.</text>
        <dbReference type="EC" id="3.2.1.89"/>
    </reaction>
</comment>
<sequence>MRFINPTIFFLTCLVSLGSALQYRGADFSSLVNLERAGRTYKDNGQTLNFENILKNHGANLARIRIWTSNNDGEYSLNYGLALAKRAAAAGLEIYVDLHYSDTWADPGKQAIPSSWPKDLNGLNTQIYTYTKNVVQSFSSQGTPIKFIEIGNEVNSGILFPVGQISSKGYSPLSQLLHSAANGVRAASASTKVMIHLANGWNSNAVASFYNQIFIPGQLAPEDVDVMGFSFYPFYGTSATTSALKSSLTNIINRYGKDVMVVETDWPFSCSGVQLSDSSPISAAGQLQWVSKIRDVVSSLPGGHGLGIVYWEPGWIGNANLGSGCSDNLLVDGSGNTRSSISMFSNSM</sequence>
<organism evidence="7">
    <name type="scientific">Psilocybe cubensis</name>
    <name type="common">Psychedelic mushroom</name>
    <name type="synonym">Stropharia cubensis</name>
    <dbReference type="NCBI Taxonomy" id="181762"/>
    <lineage>
        <taxon>Eukaryota</taxon>
        <taxon>Fungi</taxon>
        <taxon>Dikarya</taxon>
        <taxon>Basidiomycota</taxon>
        <taxon>Agaricomycotina</taxon>
        <taxon>Agaricomycetes</taxon>
        <taxon>Agaricomycetidae</taxon>
        <taxon>Agaricales</taxon>
        <taxon>Agaricineae</taxon>
        <taxon>Strophariaceae</taxon>
        <taxon>Psilocybe</taxon>
    </lineage>
</organism>
<evidence type="ECO:0000256" key="4">
    <source>
        <dbReference type="ARBA" id="ARBA00022801"/>
    </source>
</evidence>
<keyword evidence="5 6" id="KW-0326">Glycosidase</keyword>
<gene>
    <name evidence="7" type="ORF">JR316_004235</name>
</gene>
<dbReference type="GO" id="GO:0031218">
    <property type="term" value="F:arabinogalactan endo-1,4-beta-galactosidase activity"/>
    <property type="evidence" value="ECO:0007669"/>
    <property type="project" value="UniProtKB-EC"/>
</dbReference>
<feature type="chain" id="PRO_5034726443" description="Arabinogalactan endo-beta-1,4-galactanase" evidence="6">
    <location>
        <begin position="21"/>
        <end position="348"/>
    </location>
</feature>
<reference evidence="7" key="1">
    <citation type="submission" date="2021-02" db="EMBL/GenBank/DDBJ databases">
        <title>Psilocybe cubensis genome.</title>
        <authorList>
            <person name="Mckernan K.J."/>
            <person name="Crawford S."/>
            <person name="Trippe A."/>
            <person name="Kane L.T."/>
            <person name="Mclaughlin S."/>
        </authorList>
    </citation>
    <scope>NUCLEOTIDE SEQUENCE [LARGE SCALE GENOMIC DNA]</scope>
    <source>
        <strain evidence="7">MGC-MH-2018</strain>
    </source>
</reference>
<evidence type="ECO:0000256" key="5">
    <source>
        <dbReference type="ARBA" id="ARBA00023295"/>
    </source>
</evidence>
<dbReference type="AlphaFoldDB" id="A0A8H7Y245"/>
<keyword evidence="4 6" id="KW-0378">Hydrolase</keyword>
<proteinExistence type="inferred from homology"/>
<evidence type="ECO:0000256" key="2">
    <source>
        <dbReference type="ARBA" id="ARBA00010687"/>
    </source>
</evidence>
<name>A0A8H7Y245_PSICU</name>
<dbReference type="InterPro" id="IPR011683">
    <property type="entry name" value="Glyco_hydro_53"/>
</dbReference>
<dbReference type="OrthoDB" id="110914at2759"/>
<dbReference type="Gene3D" id="3.20.20.80">
    <property type="entry name" value="Glycosidases"/>
    <property type="match status" value="1"/>
</dbReference>
<dbReference type="PANTHER" id="PTHR34983:SF1">
    <property type="entry name" value="ARABINOGALACTAN ENDO-BETA-1,4-GALACTANASE A"/>
    <property type="match status" value="1"/>
</dbReference>
<protein>
    <recommendedName>
        <fullName evidence="3 6">Arabinogalactan endo-beta-1,4-galactanase</fullName>
        <ecNumber evidence="3 6">3.2.1.89</ecNumber>
    </recommendedName>
</protein>
<dbReference type="GO" id="GO:0045490">
    <property type="term" value="P:pectin catabolic process"/>
    <property type="evidence" value="ECO:0007669"/>
    <property type="project" value="TreeGrafter"/>
</dbReference>
<dbReference type="PANTHER" id="PTHR34983">
    <property type="entry name" value="ARABINOGALACTAN ENDO-BETA-1,4-GALACTANASE A"/>
    <property type="match status" value="1"/>
</dbReference>
<dbReference type="Pfam" id="PF07745">
    <property type="entry name" value="Glyco_hydro_53"/>
    <property type="match status" value="1"/>
</dbReference>
<dbReference type="InterPro" id="IPR017853">
    <property type="entry name" value="GH"/>
</dbReference>
<dbReference type="GO" id="GO:0015926">
    <property type="term" value="F:glucosidase activity"/>
    <property type="evidence" value="ECO:0007669"/>
    <property type="project" value="InterPro"/>
</dbReference>
<evidence type="ECO:0000313" key="7">
    <source>
        <dbReference type="EMBL" id="KAG5169854.1"/>
    </source>
</evidence>
<feature type="signal peptide" evidence="6">
    <location>
        <begin position="1"/>
        <end position="20"/>
    </location>
</feature>
<keyword evidence="6" id="KW-0732">Signal</keyword>
<evidence type="ECO:0000256" key="6">
    <source>
        <dbReference type="RuleBase" id="RU361192"/>
    </source>
</evidence>
<comment type="similarity">
    <text evidence="2 6">Belongs to the glycosyl hydrolase 53 family.</text>
</comment>
<dbReference type="EMBL" id="JAFIQS010000004">
    <property type="protein sequence ID" value="KAG5169854.1"/>
    <property type="molecule type" value="Genomic_DNA"/>
</dbReference>